<evidence type="ECO:0000313" key="6">
    <source>
        <dbReference type="Proteomes" id="UP000054166"/>
    </source>
</evidence>
<dbReference type="Gene3D" id="1.25.40.20">
    <property type="entry name" value="Ankyrin repeat-containing domain"/>
    <property type="match status" value="2"/>
</dbReference>
<protein>
    <submittedName>
        <fullName evidence="5">Uncharacterized protein</fullName>
    </submittedName>
</protein>
<dbReference type="EMBL" id="KN832988">
    <property type="protein sequence ID" value="KIM84223.1"/>
    <property type="molecule type" value="Genomic_DNA"/>
</dbReference>
<feature type="region of interest" description="Disordered" evidence="4">
    <location>
        <begin position="665"/>
        <end position="706"/>
    </location>
</feature>
<gene>
    <name evidence="5" type="ORF">PILCRDRAFT_818560</name>
</gene>
<evidence type="ECO:0000256" key="3">
    <source>
        <dbReference type="PROSITE-ProRule" id="PRU00023"/>
    </source>
</evidence>
<keyword evidence="6" id="KW-1185">Reference proteome</keyword>
<evidence type="ECO:0000256" key="2">
    <source>
        <dbReference type="ARBA" id="ARBA00023043"/>
    </source>
</evidence>
<dbReference type="PROSITE" id="PS50297">
    <property type="entry name" value="ANK_REP_REGION"/>
    <property type="match status" value="1"/>
</dbReference>
<reference evidence="5 6" key="1">
    <citation type="submission" date="2014-04" db="EMBL/GenBank/DDBJ databases">
        <authorList>
            <consortium name="DOE Joint Genome Institute"/>
            <person name="Kuo A."/>
            <person name="Tarkka M."/>
            <person name="Buscot F."/>
            <person name="Kohler A."/>
            <person name="Nagy L.G."/>
            <person name="Floudas D."/>
            <person name="Copeland A."/>
            <person name="Barry K.W."/>
            <person name="Cichocki N."/>
            <person name="Veneault-Fourrey C."/>
            <person name="LaButti K."/>
            <person name="Lindquist E.A."/>
            <person name="Lipzen A."/>
            <person name="Lundell T."/>
            <person name="Morin E."/>
            <person name="Murat C."/>
            <person name="Sun H."/>
            <person name="Tunlid A."/>
            <person name="Henrissat B."/>
            <person name="Grigoriev I.V."/>
            <person name="Hibbett D.S."/>
            <person name="Martin F."/>
            <person name="Nordberg H.P."/>
            <person name="Cantor M.N."/>
            <person name="Hua S.X."/>
        </authorList>
    </citation>
    <scope>NUCLEOTIDE SEQUENCE [LARGE SCALE GENOMIC DNA]</scope>
    <source>
        <strain evidence="5 6">F 1598</strain>
    </source>
</reference>
<dbReference type="SUPFAM" id="SSF48403">
    <property type="entry name" value="Ankyrin repeat"/>
    <property type="match status" value="2"/>
</dbReference>
<dbReference type="InterPro" id="IPR002110">
    <property type="entry name" value="Ankyrin_rpt"/>
</dbReference>
<sequence>MDRRKHSLDTYALLQAAIIGDEEGVREALKAGADVNAVDACGRTALTSAITGDSWQTINTSDASFMSESRLNVLKLLVGRQDISLYILNAPQECMSSVCPLGMCAWLNMPRAVEVLLECSAGRMSVDGTDSLGATPLMYAARDGNLAVVKLLLDHGARPDFRDMNHRTAIQYALRHSEVLLMCEEYLRRMRRCQNPQVDKYIEATLPTAPTDETIAHRPAIFPRLDSSPTSIFPVFTRQAASSVTEQLIYAIVSSDLTFLHSLLCLVPTSNSSQLFLLVNKPDHDGWSPIHHSVAVKRPSTEVVDALYNVGADVSLFTTSEHYTPLHCLARREHASTHSLYLFTVHLVRNLHAPLNAKDRSDETCIHIAAEHGKCINILMAFLDCDESCTVRNSRNSRGLTALEVAKPQFRPAFGTERPESSVSVRTIRPSMSLVSLPPLHDPKSSINSARDVPLSSPSLADFDVASCSNSLLDNLGFISTELSHHKQSTRLDAIQDLLEKTRQTSRDILSHLRTQVDEARKELGDAKATFGRVDGLWGIVSHAAEARLKNGGAADEGLLSELINARRLTRDSADSQATAVSDSCPVFYPKPPSLKPDSVHKLETYVTVTQYKDASIATEPPLLNVTAPQTTVTNVRPGLWPEWLDSLIPSPDSTPHVHRFNIDHAGHDVLGRPRKQSSRPSTPRKDSLKSILTGRRKEEIWPQMSDEEKLGKSGLNATTKSVARSGSAKFRTWLMNKIVFDHRPLKFEIAIDIDEERCPVGREVKATSEAGISQKLSGKRLSQECVPLAKVPLDPIFRGHLVALVAANRDLGSIEDCMTTAGQFIATAYRSISRAERISQRALWVRERAIQNLRIRSAQVLAPPTPESPTFLRIPDSPHQSDSSEYPCSPPRSAVSSIYSSKQPSSASLTSTMTDTDDEDTRALRGLLLRKIGTRVDGSFEEIDKITMWLRIVREVVRGVKCRAGL</sequence>
<dbReference type="Pfam" id="PF12796">
    <property type="entry name" value="Ank_2"/>
    <property type="match status" value="1"/>
</dbReference>
<dbReference type="InParanoid" id="A0A0C3BD32"/>
<reference evidence="6" key="2">
    <citation type="submission" date="2015-01" db="EMBL/GenBank/DDBJ databases">
        <title>Evolutionary Origins and Diversification of the Mycorrhizal Mutualists.</title>
        <authorList>
            <consortium name="DOE Joint Genome Institute"/>
            <consortium name="Mycorrhizal Genomics Consortium"/>
            <person name="Kohler A."/>
            <person name="Kuo A."/>
            <person name="Nagy L.G."/>
            <person name="Floudas D."/>
            <person name="Copeland A."/>
            <person name="Barry K.W."/>
            <person name="Cichocki N."/>
            <person name="Veneault-Fourrey C."/>
            <person name="LaButti K."/>
            <person name="Lindquist E.A."/>
            <person name="Lipzen A."/>
            <person name="Lundell T."/>
            <person name="Morin E."/>
            <person name="Murat C."/>
            <person name="Riley R."/>
            <person name="Ohm R."/>
            <person name="Sun H."/>
            <person name="Tunlid A."/>
            <person name="Henrissat B."/>
            <person name="Grigoriev I.V."/>
            <person name="Hibbett D.S."/>
            <person name="Martin F."/>
        </authorList>
    </citation>
    <scope>NUCLEOTIDE SEQUENCE [LARGE SCALE GENOMIC DNA]</scope>
    <source>
        <strain evidence="6">F 1598</strain>
    </source>
</reference>
<feature type="repeat" description="ANK" evidence="3">
    <location>
        <begin position="132"/>
        <end position="164"/>
    </location>
</feature>
<accession>A0A0C3BD32</accession>
<feature type="compositionally biased region" description="Low complexity" evidence="4">
    <location>
        <begin position="906"/>
        <end position="915"/>
    </location>
</feature>
<dbReference type="PROSITE" id="PS50088">
    <property type="entry name" value="ANK_REPEAT"/>
    <property type="match status" value="2"/>
</dbReference>
<dbReference type="OrthoDB" id="539213at2759"/>
<feature type="compositionally biased region" description="Polar residues" evidence="4">
    <location>
        <begin position="895"/>
        <end position="905"/>
    </location>
</feature>
<evidence type="ECO:0000256" key="1">
    <source>
        <dbReference type="ARBA" id="ARBA00022737"/>
    </source>
</evidence>
<dbReference type="STRING" id="765440.A0A0C3BD32"/>
<dbReference type="PANTHER" id="PTHR24123:SF33">
    <property type="entry name" value="PROTEIN HOS4"/>
    <property type="match status" value="1"/>
</dbReference>
<feature type="repeat" description="ANK" evidence="3">
    <location>
        <begin position="285"/>
        <end position="319"/>
    </location>
</feature>
<dbReference type="AlphaFoldDB" id="A0A0C3BD32"/>
<organism evidence="5 6">
    <name type="scientific">Piloderma croceum (strain F 1598)</name>
    <dbReference type="NCBI Taxonomy" id="765440"/>
    <lineage>
        <taxon>Eukaryota</taxon>
        <taxon>Fungi</taxon>
        <taxon>Dikarya</taxon>
        <taxon>Basidiomycota</taxon>
        <taxon>Agaricomycotina</taxon>
        <taxon>Agaricomycetes</taxon>
        <taxon>Agaricomycetidae</taxon>
        <taxon>Atheliales</taxon>
        <taxon>Atheliaceae</taxon>
        <taxon>Piloderma</taxon>
    </lineage>
</organism>
<keyword evidence="1" id="KW-0677">Repeat</keyword>
<name>A0A0C3BD32_PILCF</name>
<evidence type="ECO:0000256" key="4">
    <source>
        <dbReference type="SAM" id="MobiDB-lite"/>
    </source>
</evidence>
<dbReference type="PANTHER" id="PTHR24123">
    <property type="entry name" value="ANKYRIN REPEAT-CONTAINING"/>
    <property type="match status" value="1"/>
</dbReference>
<dbReference type="HOGENOM" id="CLU_013983_0_0_1"/>
<feature type="compositionally biased region" description="Basic and acidic residues" evidence="4">
    <location>
        <begin position="696"/>
        <end position="706"/>
    </location>
</feature>
<proteinExistence type="predicted"/>
<feature type="region of interest" description="Disordered" evidence="4">
    <location>
        <begin position="865"/>
        <end position="919"/>
    </location>
</feature>
<dbReference type="InterPro" id="IPR051165">
    <property type="entry name" value="Multifunctional_ANK_Repeat"/>
</dbReference>
<dbReference type="InterPro" id="IPR036770">
    <property type="entry name" value="Ankyrin_rpt-contain_sf"/>
</dbReference>
<dbReference type="SMART" id="SM00248">
    <property type="entry name" value="ANK"/>
    <property type="match status" value="6"/>
</dbReference>
<dbReference type="Pfam" id="PF13637">
    <property type="entry name" value="Ank_4"/>
    <property type="match status" value="1"/>
</dbReference>
<dbReference type="Proteomes" id="UP000054166">
    <property type="component" value="Unassembled WGS sequence"/>
</dbReference>
<keyword evidence="2 3" id="KW-0040">ANK repeat</keyword>
<evidence type="ECO:0000313" key="5">
    <source>
        <dbReference type="EMBL" id="KIM84223.1"/>
    </source>
</evidence>